<dbReference type="SUPFAM" id="SSF52047">
    <property type="entry name" value="RNI-like"/>
    <property type="match status" value="1"/>
</dbReference>
<dbReference type="SUPFAM" id="SSF52540">
    <property type="entry name" value="P-loop containing nucleoside triphosphate hydrolases"/>
    <property type="match status" value="1"/>
</dbReference>
<feature type="compositionally biased region" description="Polar residues" evidence="1">
    <location>
        <begin position="200"/>
        <end position="209"/>
    </location>
</feature>
<evidence type="ECO:0000256" key="1">
    <source>
        <dbReference type="SAM" id="MobiDB-lite"/>
    </source>
</evidence>
<dbReference type="EMBL" id="JBJQOH010000004">
    <property type="protein sequence ID" value="KAL3690170.1"/>
    <property type="molecule type" value="Genomic_DNA"/>
</dbReference>
<sequence length="1056" mass="120173">MTSERESVESAGNDLLLEFKEYINIFGRNISMGNEWINMRKIAHACGINPYNPMEEELWVLRVLCYLLGREYTAGVAQDPVISRSILKFEIFDPTWLKLLCRGLALNRSVESLHIHQIFSVDLSMDSQIKHQQQMAECLQEIPLLLEQSSSLTCLHIYSNIYLNSYEHIAEAVRTNKLHELSLSLWISPYDTQARRAEPGSSTGELNFQSDSDSDLESGLDSSTSRPKGQMIADALLQNTSIRRLQIVALPSILNNILPSFIGQNSSAAVEDLTLLYHSSILNFSSDHSSDILKALVAVLSTNQTLRKIKLVNFAFSLDRWMKVLEALKPNMHLQVLDIGESTGWVHVDFLNAMVNLLRVHCTQIIDLGIKAVGETSTVFSKTSEVLKENLPALNHQLHLNSDYGRVLFTAEKVPPRSARVILCGPGYAGKTTLCNTMMNSVKSKRRASLFLQRNPSLWLFLYGTAALEELEKRTRGVEMQIWREDSSEHPRICLWDFADQREYYALHDYMFPVVNCANLFLFCLSLIPSPVDTSMQSKCNPERIRQIEKEFRFLCSNTQEKNNSKPRVFIVLTNVDRVPFNDLERIRLQCEVKLEEAFEAFETRVDLVRPFFFLNCHSRNMVRELEASILNAFAEMIPKLDPSTKSVKPYVGSWKTRTLGLPPIITLEDYDKICIQVDETMLRSRNLLDVFDKNSPPVWKGVVGWFQASPKSRRLKIDLENGFVKEQGFKLLLEHSLTCRTSSATLRPLYLAKDLIDILLVLEICFKDRGGYHIPAALDDGSDLAFLGRQQLQWNAVADGEMYIGRRLQCANDKITFFTSGFFPQLQVVLQKHLLKAGIIGGKGFDGFEIQQNMLTFVYSGMNVFIEHGDGECFDHSFVDVLVKTSRGFKETVHFIEVHVLTVIRDFCAQPEEESYALAAIRGEEFFSKFEKEAIADAQVFSSAFQQLKEPIWAAVLTNLLGKQILQDTPKLVYLLEDKNIYLFRGRKEVRLRLHLQCESREGPHVVDKQKGRSFVVEDELRETMIPVVKWTYDLLKLAAGAAGKVLVGADLTPW</sequence>
<dbReference type="Gene3D" id="3.80.10.10">
    <property type="entry name" value="Ribonuclease Inhibitor"/>
    <property type="match status" value="1"/>
</dbReference>
<dbReference type="PANTHER" id="PTHR47679">
    <property type="entry name" value="PROTEIN TORNADO 1"/>
    <property type="match status" value="1"/>
</dbReference>
<dbReference type="AlphaFoldDB" id="A0ABD3HJ77"/>
<feature type="region of interest" description="Disordered" evidence="1">
    <location>
        <begin position="196"/>
        <end position="227"/>
    </location>
</feature>
<dbReference type="InterPro" id="IPR032675">
    <property type="entry name" value="LRR_dom_sf"/>
</dbReference>
<comment type="caution">
    <text evidence="2">The sequence shown here is derived from an EMBL/GenBank/DDBJ whole genome shotgun (WGS) entry which is preliminary data.</text>
</comment>
<dbReference type="PANTHER" id="PTHR47679:SF1">
    <property type="entry name" value="PROTEIN TORNADO 1"/>
    <property type="match status" value="1"/>
</dbReference>
<dbReference type="Proteomes" id="UP001633002">
    <property type="component" value="Unassembled WGS sequence"/>
</dbReference>
<proteinExistence type="predicted"/>
<dbReference type="Gene3D" id="3.40.50.300">
    <property type="entry name" value="P-loop containing nucleotide triphosphate hydrolases"/>
    <property type="match status" value="1"/>
</dbReference>
<accession>A0ABD3HJ77</accession>
<reference evidence="2 3" key="1">
    <citation type="submission" date="2024-09" db="EMBL/GenBank/DDBJ databases">
        <title>Chromosome-scale assembly of Riccia sorocarpa.</title>
        <authorList>
            <person name="Paukszto L."/>
        </authorList>
    </citation>
    <scope>NUCLEOTIDE SEQUENCE [LARGE SCALE GENOMIC DNA]</scope>
    <source>
        <strain evidence="2">LP-2024</strain>
        <tissue evidence="2">Aerial parts of the thallus</tissue>
    </source>
</reference>
<dbReference type="CDD" id="cd00882">
    <property type="entry name" value="Ras_like_GTPase"/>
    <property type="match status" value="1"/>
</dbReference>
<gene>
    <name evidence="2" type="ORF">R1sor_016479</name>
</gene>
<keyword evidence="3" id="KW-1185">Reference proteome</keyword>
<evidence type="ECO:0000313" key="2">
    <source>
        <dbReference type="EMBL" id="KAL3690170.1"/>
    </source>
</evidence>
<name>A0ABD3HJ77_9MARC</name>
<organism evidence="2 3">
    <name type="scientific">Riccia sorocarpa</name>
    <dbReference type="NCBI Taxonomy" id="122646"/>
    <lineage>
        <taxon>Eukaryota</taxon>
        <taxon>Viridiplantae</taxon>
        <taxon>Streptophyta</taxon>
        <taxon>Embryophyta</taxon>
        <taxon>Marchantiophyta</taxon>
        <taxon>Marchantiopsida</taxon>
        <taxon>Marchantiidae</taxon>
        <taxon>Marchantiales</taxon>
        <taxon>Ricciaceae</taxon>
        <taxon>Riccia</taxon>
    </lineage>
</organism>
<dbReference type="InterPro" id="IPR027417">
    <property type="entry name" value="P-loop_NTPase"/>
</dbReference>
<protein>
    <submittedName>
        <fullName evidence="2">Uncharacterized protein</fullName>
    </submittedName>
</protein>
<evidence type="ECO:0000313" key="3">
    <source>
        <dbReference type="Proteomes" id="UP001633002"/>
    </source>
</evidence>